<feature type="chain" id="PRO_5010725207" description="DUF6794 domain-containing protein" evidence="1">
    <location>
        <begin position="22"/>
        <end position="241"/>
    </location>
</feature>
<protein>
    <recommendedName>
        <fullName evidence="2">DUF6794 domain-containing protein</fullName>
    </recommendedName>
</protein>
<accession>A0A1V9GAF5</accession>
<dbReference type="InterPro" id="IPR046744">
    <property type="entry name" value="DUF6794"/>
</dbReference>
<evidence type="ECO:0000256" key="1">
    <source>
        <dbReference type="SAM" id="SignalP"/>
    </source>
</evidence>
<gene>
    <name evidence="3" type="ORF">A4R26_33195</name>
</gene>
<keyword evidence="1" id="KW-0732">Signal</keyword>
<proteinExistence type="predicted"/>
<sequence>MTLPKLTFFFTCLFLLTSCKAQIKLPQNLDEAVLYFQQQWTPAELDNFKNKPERDAVIELHQGTGIWIRNNWVYSDRDTALRNYFKALGIYAPDDISSIILTSLHRTLNKKEIELDKQVETYKAYWQPIIDCNEKQKTRAVSNYNKFKVGDNITIYMPVDTSEGNRNAVHYNCPTTEWAFNERKDLILKGTVTKKFFINDTANVFFTVRVTYLNRKDTPILMEQVQTGNERNFSLIGLTIE</sequence>
<comment type="caution">
    <text evidence="3">The sequence shown here is derived from an EMBL/GenBank/DDBJ whole genome shotgun (WGS) entry which is preliminary data.</text>
</comment>
<evidence type="ECO:0000313" key="3">
    <source>
        <dbReference type="EMBL" id="OQP67542.1"/>
    </source>
</evidence>
<name>A0A1V9GAF5_9BACT</name>
<organism evidence="3 4">
    <name type="scientific">Niastella populi</name>
    <dbReference type="NCBI Taxonomy" id="550983"/>
    <lineage>
        <taxon>Bacteria</taxon>
        <taxon>Pseudomonadati</taxon>
        <taxon>Bacteroidota</taxon>
        <taxon>Chitinophagia</taxon>
        <taxon>Chitinophagales</taxon>
        <taxon>Chitinophagaceae</taxon>
        <taxon>Niastella</taxon>
    </lineage>
</organism>
<dbReference type="AlphaFoldDB" id="A0A1V9GAF5"/>
<feature type="signal peptide" evidence="1">
    <location>
        <begin position="1"/>
        <end position="21"/>
    </location>
</feature>
<reference evidence="4" key="1">
    <citation type="submission" date="2016-04" db="EMBL/GenBank/DDBJ databases">
        <authorList>
            <person name="Chen L."/>
            <person name="Zhuang W."/>
            <person name="Wang G."/>
        </authorList>
    </citation>
    <scope>NUCLEOTIDE SEQUENCE [LARGE SCALE GENOMIC DNA]</scope>
    <source>
        <strain evidence="4">208</strain>
    </source>
</reference>
<dbReference type="STRING" id="550983.A4R26_33195"/>
<keyword evidence="4" id="KW-1185">Reference proteome</keyword>
<dbReference type="EMBL" id="LWBP01000025">
    <property type="protein sequence ID" value="OQP67542.1"/>
    <property type="molecule type" value="Genomic_DNA"/>
</dbReference>
<evidence type="ECO:0000313" key="4">
    <source>
        <dbReference type="Proteomes" id="UP000192276"/>
    </source>
</evidence>
<dbReference type="PROSITE" id="PS51257">
    <property type="entry name" value="PROKAR_LIPOPROTEIN"/>
    <property type="match status" value="1"/>
</dbReference>
<dbReference type="Proteomes" id="UP000192276">
    <property type="component" value="Unassembled WGS sequence"/>
</dbReference>
<feature type="domain" description="DUF6794" evidence="2">
    <location>
        <begin position="26"/>
        <end position="108"/>
    </location>
</feature>
<dbReference type="Pfam" id="PF20594">
    <property type="entry name" value="DUF6794"/>
    <property type="match status" value="1"/>
</dbReference>
<evidence type="ECO:0000259" key="2">
    <source>
        <dbReference type="Pfam" id="PF20594"/>
    </source>
</evidence>